<evidence type="ECO:0000256" key="9">
    <source>
        <dbReference type="RuleBase" id="RU000461"/>
    </source>
</evidence>
<reference evidence="11" key="1">
    <citation type="submission" date="2025-08" db="UniProtKB">
        <authorList>
            <consortium name="RefSeq"/>
        </authorList>
    </citation>
    <scope>IDENTIFICATION</scope>
</reference>
<dbReference type="PANTHER" id="PTHR47946:SF20">
    <property type="entry name" value="CYTOCHROME P450"/>
    <property type="match status" value="1"/>
</dbReference>
<evidence type="ECO:0000313" key="11">
    <source>
        <dbReference type="RefSeq" id="XP_022131979.1"/>
    </source>
</evidence>
<dbReference type="GO" id="GO:0004497">
    <property type="term" value="F:monooxygenase activity"/>
    <property type="evidence" value="ECO:0007669"/>
    <property type="project" value="UniProtKB-KW"/>
</dbReference>
<evidence type="ECO:0000256" key="5">
    <source>
        <dbReference type="ARBA" id="ARBA00023002"/>
    </source>
</evidence>
<dbReference type="InterPro" id="IPR001128">
    <property type="entry name" value="Cyt_P450"/>
</dbReference>
<dbReference type="Pfam" id="PF00067">
    <property type="entry name" value="p450"/>
    <property type="match status" value="1"/>
</dbReference>
<keyword evidence="4 8" id="KW-0479">Metal-binding</keyword>
<dbReference type="KEGG" id="mcha:111004963"/>
<proteinExistence type="inferred from homology"/>
<dbReference type="InterPro" id="IPR051996">
    <property type="entry name" value="Cytochrome_P450_78A"/>
</dbReference>
<evidence type="ECO:0000256" key="3">
    <source>
        <dbReference type="ARBA" id="ARBA00022617"/>
    </source>
</evidence>
<dbReference type="InterPro" id="IPR017972">
    <property type="entry name" value="Cyt_P450_CS"/>
</dbReference>
<keyword evidence="7 9" id="KW-0503">Monooxygenase</keyword>
<organism evidence="10 11">
    <name type="scientific">Momordica charantia</name>
    <name type="common">Bitter gourd</name>
    <name type="synonym">Balsam pear</name>
    <dbReference type="NCBI Taxonomy" id="3673"/>
    <lineage>
        <taxon>Eukaryota</taxon>
        <taxon>Viridiplantae</taxon>
        <taxon>Streptophyta</taxon>
        <taxon>Embryophyta</taxon>
        <taxon>Tracheophyta</taxon>
        <taxon>Spermatophyta</taxon>
        <taxon>Magnoliopsida</taxon>
        <taxon>eudicotyledons</taxon>
        <taxon>Gunneridae</taxon>
        <taxon>Pentapetalae</taxon>
        <taxon>rosids</taxon>
        <taxon>fabids</taxon>
        <taxon>Cucurbitales</taxon>
        <taxon>Cucurbitaceae</taxon>
        <taxon>Momordiceae</taxon>
        <taxon>Momordica</taxon>
    </lineage>
</organism>
<comment type="cofactor">
    <cofactor evidence="1 8">
        <name>heme</name>
        <dbReference type="ChEBI" id="CHEBI:30413"/>
    </cofactor>
</comment>
<accession>A0A6J1BRS3</accession>
<keyword evidence="3 8" id="KW-0349">Heme</keyword>
<feature type="binding site" description="axial binding residue" evidence="8">
    <location>
        <position position="328"/>
    </location>
    <ligand>
        <name>heme</name>
        <dbReference type="ChEBI" id="CHEBI:30413"/>
    </ligand>
    <ligandPart>
        <name>Fe</name>
        <dbReference type="ChEBI" id="CHEBI:18248"/>
    </ligandPart>
</feature>
<dbReference type="InterPro" id="IPR036396">
    <property type="entry name" value="Cyt_P450_sf"/>
</dbReference>
<evidence type="ECO:0000256" key="7">
    <source>
        <dbReference type="ARBA" id="ARBA00023033"/>
    </source>
</evidence>
<keyword evidence="10" id="KW-1185">Reference proteome</keyword>
<dbReference type="PROSITE" id="PS00086">
    <property type="entry name" value="CYTOCHROME_P450"/>
    <property type="match status" value="1"/>
</dbReference>
<dbReference type="InterPro" id="IPR002401">
    <property type="entry name" value="Cyt_P450_E_grp-I"/>
</dbReference>
<keyword evidence="6 8" id="KW-0408">Iron</keyword>
<dbReference type="SUPFAM" id="SSF48264">
    <property type="entry name" value="Cytochrome P450"/>
    <property type="match status" value="1"/>
</dbReference>
<dbReference type="Proteomes" id="UP000504603">
    <property type="component" value="Unplaced"/>
</dbReference>
<evidence type="ECO:0000256" key="4">
    <source>
        <dbReference type="ARBA" id="ARBA00022723"/>
    </source>
</evidence>
<gene>
    <name evidence="11" type="primary">LOC111004963</name>
</gene>
<dbReference type="PRINTS" id="PR00385">
    <property type="entry name" value="P450"/>
</dbReference>
<dbReference type="AlphaFoldDB" id="A0A6J1BRS3"/>
<name>A0A6J1BRS3_MOMCH</name>
<evidence type="ECO:0000256" key="2">
    <source>
        <dbReference type="ARBA" id="ARBA00010617"/>
    </source>
</evidence>
<protein>
    <submittedName>
        <fullName evidence="11">Cytochrome P450 78A5</fullName>
    </submittedName>
</protein>
<dbReference type="Gene3D" id="1.10.630.10">
    <property type="entry name" value="Cytochrome P450"/>
    <property type="match status" value="1"/>
</dbReference>
<evidence type="ECO:0000313" key="10">
    <source>
        <dbReference type="Proteomes" id="UP000504603"/>
    </source>
</evidence>
<dbReference type="GO" id="GO:0005506">
    <property type="term" value="F:iron ion binding"/>
    <property type="evidence" value="ECO:0007669"/>
    <property type="project" value="InterPro"/>
</dbReference>
<comment type="similarity">
    <text evidence="2 9">Belongs to the cytochrome P450 family.</text>
</comment>
<evidence type="ECO:0000256" key="6">
    <source>
        <dbReference type="ARBA" id="ARBA00023004"/>
    </source>
</evidence>
<dbReference type="RefSeq" id="XP_022131979.1">
    <property type="nucleotide sequence ID" value="XM_022276287.1"/>
</dbReference>
<keyword evidence="5 9" id="KW-0560">Oxidoreductase</keyword>
<dbReference type="PANTHER" id="PTHR47946">
    <property type="entry name" value="CYTOCHROME P450 78A7-RELATED"/>
    <property type="match status" value="1"/>
</dbReference>
<dbReference type="GO" id="GO:0020037">
    <property type="term" value="F:heme binding"/>
    <property type="evidence" value="ECO:0007669"/>
    <property type="project" value="InterPro"/>
</dbReference>
<dbReference type="GeneID" id="111004963"/>
<dbReference type="OrthoDB" id="3934656at2759"/>
<evidence type="ECO:0000256" key="1">
    <source>
        <dbReference type="ARBA" id="ARBA00001971"/>
    </source>
</evidence>
<dbReference type="GO" id="GO:0016705">
    <property type="term" value="F:oxidoreductase activity, acting on paired donors, with incorporation or reduction of molecular oxygen"/>
    <property type="evidence" value="ECO:0007669"/>
    <property type="project" value="InterPro"/>
</dbReference>
<dbReference type="PRINTS" id="PR00463">
    <property type="entry name" value="EP450I"/>
</dbReference>
<sequence>MGFAPYGEYWRSLRRISATYMFSPRRISAFEGFRREVGRKMMGEVENSMIVKGEVRAREILHFGSLNNVMMMVFGRCYDFHGGGDGTELEKLVSEGYELLGIFNWSDHFPFLGWLDLQGVRKRCRCLASKVNVFVGKIIDEHRMKRKVKKNEEDEHNRDFVDVLLDLGENDKLSDSDMIAVLWEMIFRGTDTVAILLEWILARMVLHPEIQTRVQEEIDYVVGKSRTISDSDIPNLPFLQSVVKECLRMHPPGPLLSWARLAVHDVHVGQSFIPAGTTAMVNMWAITHDERVWAEPEKFDPNRFMGEEVSVMGSDLRLAPFGAGRRVCPGKAMGMATVQLWLGELLQTYKWLPSSEDGTINKGVDLSECLKLSLEMKTPLVCKAIRRVG</sequence>
<evidence type="ECO:0000256" key="8">
    <source>
        <dbReference type="PIRSR" id="PIRSR602401-1"/>
    </source>
</evidence>